<keyword evidence="1" id="KW-0472">Membrane</keyword>
<reference evidence="3" key="1">
    <citation type="submission" date="2018-02" db="EMBL/GenBank/DDBJ databases">
        <title>Genome sequence of Desulfocucumis palustris strain NAW-5.</title>
        <authorList>
            <person name="Watanabe M."/>
            <person name="Kojima H."/>
            <person name="Fukui M."/>
        </authorList>
    </citation>
    <scope>NUCLEOTIDE SEQUENCE [LARGE SCALE GENOMIC DNA]</scope>
    <source>
        <strain evidence="3">NAW-5</strain>
    </source>
</reference>
<sequence length="287" mass="32556">MNKQAQLEKSIKAALLQGVETLEADPDCLEKIKCQISTEKEGRKDMMKRIYDYLYDLKFRIKKHAALVCGIAAAAVMLCIFIQPVRVLAQEGIDKVASMVYIVVKGENGKYEPVQVPVEKVERSYTKADTTVLNDEELAKEVGFDFKAPQTLEGGYKLADTAISQTDGSDKKEVSKFYQKEKSRLVLSISDQNYSLQYAREIGDKRKEVQVENKILYYCERPLPVYPIIEKNGVRTNDPTQKPTEIKTIHSLAWEYNGVYYKLSDMGAGLQLDELQNAAKSVLRHQL</sequence>
<comment type="caution">
    <text evidence="2">The sequence shown here is derived from an EMBL/GenBank/DDBJ whole genome shotgun (WGS) entry which is preliminary data.</text>
</comment>
<feature type="transmembrane region" description="Helical" evidence="1">
    <location>
        <begin position="65"/>
        <end position="85"/>
    </location>
</feature>
<dbReference type="Proteomes" id="UP000239549">
    <property type="component" value="Unassembled WGS sequence"/>
</dbReference>
<gene>
    <name evidence="2" type="ORF">DCCM_4204</name>
</gene>
<protein>
    <recommendedName>
        <fullName evidence="4">DUF4367 domain-containing protein</fullName>
    </recommendedName>
</protein>
<evidence type="ECO:0000256" key="1">
    <source>
        <dbReference type="SAM" id="Phobius"/>
    </source>
</evidence>
<dbReference type="OrthoDB" id="1805286at2"/>
<accession>A0A2L2XMA6</accession>
<proteinExistence type="predicted"/>
<keyword evidence="1" id="KW-1133">Transmembrane helix</keyword>
<dbReference type="EMBL" id="BFAV01000157">
    <property type="protein sequence ID" value="GBF35081.1"/>
    <property type="molecule type" value="Genomic_DNA"/>
</dbReference>
<evidence type="ECO:0000313" key="2">
    <source>
        <dbReference type="EMBL" id="GBF35081.1"/>
    </source>
</evidence>
<evidence type="ECO:0000313" key="3">
    <source>
        <dbReference type="Proteomes" id="UP000239549"/>
    </source>
</evidence>
<evidence type="ECO:0008006" key="4">
    <source>
        <dbReference type="Google" id="ProtNLM"/>
    </source>
</evidence>
<keyword evidence="1" id="KW-0812">Transmembrane</keyword>
<dbReference type="RefSeq" id="WP_104373211.1">
    <property type="nucleotide sequence ID" value="NZ_BFAV01000157.1"/>
</dbReference>
<dbReference type="AlphaFoldDB" id="A0A2L2XMA6"/>
<organism evidence="2 3">
    <name type="scientific">Desulfocucumis palustris</name>
    <dbReference type="NCBI Taxonomy" id="1898651"/>
    <lineage>
        <taxon>Bacteria</taxon>
        <taxon>Bacillati</taxon>
        <taxon>Bacillota</taxon>
        <taxon>Clostridia</taxon>
        <taxon>Eubacteriales</taxon>
        <taxon>Desulfocucumaceae</taxon>
        <taxon>Desulfocucumis</taxon>
    </lineage>
</organism>
<name>A0A2L2XMA6_9FIRM</name>
<keyword evidence="3" id="KW-1185">Reference proteome</keyword>